<evidence type="ECO:0000313" key="7">
    <source>
        <dbReference type="Proteomes" id="UP000039324"/>
    </source>
</evidence>
<dbReference type="PANTHER" id="PTHR19957:SF38">
    <property type="entry name" value="LD27581P"/>
    <property type="match status" value="1"/>
</dbReference>
<dbReference type="InterPro" id="IPR010989">
    <property type="entry name" value="SNARE"/>
</dbReference>
<dbReference type="InterPro" id="IPR045242">
    <property type="entry name" value="Syntaxin"/>
</dbReference>
<reference evidence="5 7" key="1">
    <citation type="submission" date="2015-02" db="EMBL/GenBank/DDBJ databases">
        <authorList>
            <person name="Chooi Y.-H."/>
        </authorList>
    </citation>
    <scope>NUCLEOTIDE SEQUENCE [LARGE SCALE GENOMIC DNA]</scope>
    <source>
        <strain evidence="5">E3</strain>
    </source>
</reference>
<dbReference type="GO" id="GO:0000149">
    <property type="term" value="F:SNARE binding"/>
    <property type="evidence" value="ECO:0007669"/>
    <property type="project" value="TreeGrafter"/>
</dbReference>
<evidence type="ECO:0000256" key="2">
    <source>
        <dbReference type="SAM" id="Coils"/>
    </source>
</evidence>
<dbReference type="AlphaFoldDB" id="A0A0G4IL36"/>
<comment type="similarity">
    <text evidence="1">Belongs to the syntaxin family.</text>
</comment>
<gene>
    <name evidence="5" type="ORF">PBRA_004587</name>
    <name evidence="6" type="ORF">PLBR_LOCUS7372</name>
</gene>
<keyword evidence="6" id="KW-0496">Mitochondrion</keyword>
<dbReference type="Gene3D" id="1.20.5.110">
    <property type="match status" value="1"/>
</dbReference>
<feature type="transmembrane region" description="Helical" evidence="3">
    <location>
        <begin position="214"/>
        <end position="233"/>
    </location>
</feature>
<protein>
    <recommendedName>
        <fullName evidence="4">t-SNARE coiled-coil homology domain-containing protein</fullName>
    </recommendedName>
</protein>
<proteinExistence type="inferred from homology"/>
<reference evidence="6 8" key="2">
    <citation type="submission" date="2018-03" db="EMBL/GenBank/DDBJ databases">
        <authorList>
            <person name="Fogelqvist J."/>
        </authorList>
    </citation>
    <scope>NUCLEOTIDE SEQUENCE [LARGE SCALE GENOMIC DNA]</scope>
</reference>
<dbReference type="GO" id="GO:0006886">
    <property type="term" value="P:intracellular protein transport"/>
    <property type="evidence" value="ECO:0007669"/>
    <property type="project" value="TreeGrafter"/>
</dbReference>
<dbReference type="GO" id="GO:0031201">
    <property type="term" value="C:SNARE complex"/>
    <property type="evidence" value="ECO:0007669"/>
    <property type="project" value="TreeGrafter"/>
</dbReference>
<evidence type="ECO:0000313" key="5">
    <source>
        <dbReference type="EMBL" id="CEO95874.1"/>
    </source>
</evidence>
<keyword evidence="2" id="KW-0175">Coiled coil</keyword>
<dbReference type="GO" id="GO:0012505">
    <property type="term" value="C:endomembrane system"/>
    <property type="evidence" value="ECO:0007669"/>
    <property type="project" value="TreeGrafter"/>
</dbReference>
<evidence type="ECO:0000259" key="4">
    <source>
        <dbReference type="PROSITE" id="PS50192"/>
    </source>
</evidence>
<accession>A0A0G4IL36</accession>
<feature type="coiled-coil region" evidence="2">
    <location>
        <begin position="137"/>
        <end position="164"/>
    </location>
</feature>
<name>A0A0G4IL36_PLABS</name>
<dbReference type="SUPFAM" id="SSF47661">
    <property type="entry name" value="t-snare proteins"/>
    <property type="match status" value="1"/>
</dbReference>
<feature type="domain" description="T-SNARE coiled-coil homology" evidence="4">
    <location>
        <begin position="141"/>
        <end position="203"/>
    </location>
</feature>
<sequence>MLTDATARLQGLTSQNAAIRRTMDRMGRVSPRDLRCQVEAAMNLAKEIAQSLKDATGTMGSADVTERARFQKLKRTLEKEIKKTQGLAERIADHERRALFEAKRQSPSSTLPRDDFATQSREPLLSQEQEQIQIDMAADQARQIQETEAEIQQIERDVVELNDMFKDMSLLVEAQQESITTIADNITSTADYTRSGYQEVQRAQHYQRNARSRMCKLLFIFVVVAAIALFILFNR</sequence>
<dbReference type="PANTHER" id="PTHR19957">
    <property type="entry name" value="SYNTAXIN"/>
    <property type="match status" value="1"/>
</dbReference>
<dbReference type="OrthoDB" id="364348at2759"/>
<geneLocation type="mitochondrion" evidence="6"/>
<dbReference type="SMART" id="SM00397">
    <property type="entry name" value="t_SNARE"/>
    <property type="match status" value="1"/>
</dbReference>
<keyword evidence="7" id="KW-1185">Reference proteome</keyword>
<dbReference type="Proteomes" id="UP000039324">
    <property type="component" value="Unassembled WGS sequence"/>
</dbReference>
<keyword evidence="3" id="KW-1133">Transmembrane helix</keyword>
<dbReference type="GO" id="GO:0006906">
    <property type="term" value="P:vesicle fusion"/>
    <property type="evidence" value="ECO:0007669"/>
    <property type="project" value="TreeGrafter"/>
</dbReference>
<dbReference type="PROSITE" id="PS50192">
    <property type="entry name" value="T_SNARE"/>
    <property type="match status" value="1"/>
</dbReference>
<dbReference type="CDD" id="cd15840">
    <property type="entry name" value="SNARE_Qa"/>
    <property type="match status" value="1"/>
</dbReference>
<dbReference type="EMBL" id="CDSF01000035">
    <property type="protein sequence ID" value="CEO95874.1"/>
    <property type="molecule type" value="Genomic_DNA"/>
</dbReference>
<keyword evidence="3" id="KW-0812">Transmembrane</keyword>
<evidence type="ECO:0000256" key="3">
    <source>
        <dbReference type="SAM" id="Phobius"/>
    </source>
</evidence>
<dbReference type="EMBL" id="OVEO01000013">
    <property type="protein sequence ID" value="SPR00157.1"/>
    <property type="molecule type" value="Genomic_DNA"/>
</dbReference>
<dbReference type="GO" id="GO:0048278">
    <property type="term" value="P:vesicle docking"/>
    <property type="evidence" value="ECO:0007669"/>
    <property type="project" value="TreeGrafter"/>
</dbReference>
<dbReference type="OMA" id="QPNYTTG"/>
<evidence type="ECO:0000313" key="6">
    <source>
        <dbReference type="EMBL" id="SPR00157.1"/>
    </source>
</evidence>
<organism evidence="5 7">
    <name type="scientific">Plasmodiophora brassicae</name>
    <name type="common">Clubroot disease agent</name>
    <dbReference type="NCBI Taxonomy" id="37360"/>
    <lineage>
        <taxon>Eukaryota</taxon>
        <taxon>Sar</taxon>
        <taxon>Rhizaria</taxon>
        <taxon>Endomyxa</taxon>
        <taxon>Phytomyxea</taxon>
        <taxon>Plasmodiophorida</taxon>
        <taxon>Plasmodiophoridae</taxon>
        <taxon>Plasmodiophora</taxon>
    </lineage>
</organism>
<evidence type="ECO:0000256" key="1">
    <source>
        <dbReference type="ARBA" id="ARBA00009063"/>
    </source>
</evidence>
<dbReference type="Proteomes" id="UP000290189">
    <property type="component" value="Unassembled WGS sequence"/>
</dbReference>
<dbReference type="Pfam" id="PF05739">
    <property type="entry name" value="SNARE"/>
    <property type="match status" value="1"/>
</dbReference>
<evidence type="ECO:0000313" key="8">
    <source>
        <dbReference type="Proteomes" id="UP000290189"/>
    </source>
</evidence>
<dbReference type="GO" id="GO:0005484">
    <property type="term" value="F:SNAP receptor activity"/>
    <property type="evidence" value="ECO:0007669"/>
    <property type="project" value="TreeGrafter"/>
</dbReference>
<keyword evidence="3" id="KW-0472">Membrane</keyword>
<dbReference type="InterPro" id="IPR000727">
    <property type="entry name" value="T_SNARE_dom"/>
</dbReference>
<dbReference type="STRING" id="37360.A0A0G4IL36"/>